<evidence type="ECO:0000313" key="3">
    <source>
        <dbReference type="Proteomes" id="UP000182241"/>
    </source>
</evidence>
<dbReference type="STRING" id="57704.SAMN04489793_2687"/>
<dbReference type="AlphaFoldDB" id="A0A1H4TT91"/>
<dbReference type="InterPro" id="IPR025349">
    <property type="entry name" value="DUF4253"/>
</dbReference>
<evidence type="ECO:0000259" key="1">
    <source>
        <dbReference type="Pfam" id="PF14062"/>
    </source>
</evidence>
<feature type="domain" description="DUF4253" evidence="1">
    <location>
        <begin position="48"/>
        <end position="153"/>
    </location>
</feature>
<dbReference type="Pfam" id="PF14062">
    <property type="entry name" value="DUF4253"/>
    <property type="match status" value="1"/>
</dbReference>
<name>A0A1H4TT91_TSUTY</name>
<evidence type="ECO:0000313" key="2">
    <source>
        <dbReference type="EMBL" id="SEC59460.1"/>
    </source>
</evidence>
<protein>
    <recommendedName>
        <fullName evidence="1">DUF4253 domain-containing protein</fullName>
    </recommendedName>
</protein>
<keyword evidence="3" id="KW-1185">Reference proteome</keyword>
<dbReference type="EMBL" id="FNSA01000003">
    <property type="protein sequence ID" value="SEC59460.1"/>
    <property type="molecule type" value="Genomic_DNA"/>
</dbReference>
<reference evidence="3" key="1">
    <citation type="submission" date="2016-10" db="EMBL/GenBank/DDBJ databases">
        <authorList>
            <person name="Varghese N."/>
            <person name="Submissions S."/>
        </authorList>
    </citation>
    <scope>NUCLEOTIDE SEQUENCE [LARGE SCALE GENOMIC DNA]</scope>
    <source>
        <strain evidence="3">DSM 44234</strain>
    </source>
</reference>
<organism evidence="2 3">
    <name type="scientific">Tsukamurella tyrosinosolvens</name>
    <dbReference type="NCBI Taxonomy" id="57704"/>
    <lineage>
        <taxon>Bacteria</taxon>
        <taxon>Bacillati</taxon>
        <taxon>Actinomycetota</taxon>
        <taxon>Actinomycetes</taxon>
        <taxon>Mycobacteriales</taxon>
        <taxon>Tsukamurellaceae</taxon>
        <taxon>Tsukamurella</taxon>
    </lineage>
</organism>
<sequence>MYERLCRDHARYSADLEPMVPPVTSLARRQPGPELTPSRLRIAQGGGLLLVPVARPADVPAALGWLGATNSQLTGADITAVLRSWEDRFEAVLVSIGWDTLEVQIGNRPETTQQRGKLVSEHYWICPDNFAASVPETYSQGLSTWDRWSFWWD</sequence>
<dbReference type="Proteomes" id="UP000182241">
    <property type="component" value="Unassembled WGS sequence"/>
</dbReference>
<accession>A0A1H4TT91</accession>
<gene>
    <name evidence="2" type="ORF">SAMN04489793_2687</name>
</gene>
<proteinExistence type="predicted"/>